<name>A0A5B7IFR3_PORTR</name>
<dbReference type="EMBL" id="VSRR010053965">
    <property type="protein sequence ID" value="MPC80417.1"/>
    <property type="molecule type" value="Genomic_DNA"/>
</dbReference>
<gene>
    <name evidence="2" type="ORF">E2C01_074996</name>
</gene>
<comment type="caution">
    <text evidence="2">The sequence shown here is derived from an EMBL/GenBank/DDBJ whole genome shotgun (WGS) entry which is preliminary data.</text>
</comment>
<evidence type="ECO:0008006" key="4">
    <source>
        <dbReference type="Google" id="ProtNLM"/>
    </source>
</evidence>
<organism evidence="2 3">
    <name type="scientific">Portunus trituberculatus</name>
    <name type="common">Swimming crab</name>
    <name type="synonym">Neptunus trituberculatus</name>
    <dbReference type="NCBI Taxonomy" id="210409"/>
    <lineage>
        <taxon>Eukaryota</taxon>
        <taxon>Metazoa</taxon>
        <taxon>Ecdysozoa</taxon>
        <taxon>Arthropoda</taxon>
        <taxon>Crustacea</taxon>
        <taxon>Multicrustacea</taxon>
        <taxon>Malacostraca</taxon>
        <taxon>Eumalacostraca</taxon>
        <taxon>Eucarida</taxon>
        <taxon>Decapoda</taxon>
        <taxon>Pleocyemata</taxon>
        <taxon>Brachyura</taxon>
        <taxon>Eubrachyura</taxon>
        <taxon>Portunoidea</taxon>
        <taxon>Portunidae</taxon>
        <taxon>Portuninae</taxon>
        <taxon>Portunus</taxon>
    </lineage>
</organism>
<evidence type="ECO:0000256" key="1">
    <source>
        <dbReference type="SAM" id="SignalP"/>
    </source>
</evidence>
<sequence>MHWCVLCMVISECLVNARLCVGFDNGGEARRPDTVIRWPVCDRHHHHHGHQQPESRCAHLRCRNLLPPRSLASTADHVWRSLSFNQSRVAERRRRLVEPLVACEPRVFLSRQGKVLAASVTKLLRRGPQSGAVAQGCGLRRHDT</sequence>
<dbReference type="Proteomes" id="UP000324222">
    <property type="component" value="Unassembled WGS sequence"/>
</dbReference>
<keyword evidence="1" id="KW-0732">Signal</keyword>
<proteinExistence type="predicted"/>
<protein>
    <recommendedName>
        <fullName evidence="4">Secreted protein</fullName>
    </recommendedName>
</protein>
<feature type="chain" id="PRO_5023145222" description="Secreted protein" evidence="1">
    <location>
        <begin position="23"/>
        <end position="144"/>
    </location>
</feature>
<reference evidence="2 3" key="1">
    <citation type="submission" date="2019-05" db="EMBL/GenBank/DDBJ databases">
        <title>Another draft genome of Portunus trituberculatus and its Hox gene families provides insights of decapod evolution.</title>
        <authorList>
            <person name="Jeong J.-H."/>
            <person name="Song I."/>
            <person name="Kim S."/>
            <person name="Choi T."/>
            <person name="Kim D."/>
            <person name="Ryu S."/>
            <person name="Kim W."/>
        </authorList>
    </citation>
    <scope>NUCLEOTIDE SEQUENCE [LARGE SCALE GENOMIC DNA]</scope>
    <source>
        <tissue evidence="2">Muscle</tissue>
    </source>
</reference>
<evidence type="ECO:0000313" key="2">
    <source>
        <dbReference type="EMBL" id="MPC80417.1"/>
    </source>
</evidence>
<accession>A0A5B7IFR3</accession>
<feature type="signal peptide" evidence="1">
    <location>
        <begin position="1"/>
        <end position="22"/>
    </location>
</feature>
<evidence type="ECO:0000313" key="3">
    <source>
        <dbReference type="Proteomes" id="UP000324222"/>
    </source>
</evidence>
<dbReference type="AlphaFoldDB" id="A0A5B7IFR3"/>
<keyword evidence="3" id="KW-1185">Reference proteome</keyword>